<dbReference type="Gene3D" id="1.50.10.20">
    <property type="match status" value="1"/>
</dbReference>
<comment type="catalytic activity">
    <reaction evidence="1 10">
        <text>Random hydrolysis of (1-&gt;6)-alpha-D-mannosidic linkages in unbranched (1-&gt;6)-mannans.</text>
        <dbReference type="EC" id="3.2.1.101"/>
    </reaction>
</comment>
<proteinExistence type="inferred from homology"/>
<comment type="subcellular location">
    <subcellularLocation>
        <location evidence="2">Endomembrane system</location>
    </subcellularLocation>
</comment>
<evidence type="ECO:0000256" key="2">
    <source>
        <dbReference type="ARBA" id="ARBA00004308"/>
    </source>
</evidence>
<sequence length="474" mass="50379">MFPPLSVTLGAAILLSSHATQALQLDITQAQSIRDASSNIAFGMMSWYTGNNTGDVPGNLPDPYYWWHAGAMFMTMVDYAYLTGDETYVDVTKQAILHQAGDTWDFMPQNQTKSEGNDDQLFWALAAMSAAETRFPDPSSGQASWVAQVQNVFELQTSRWDETSCGGGLRWQIFTWNKGYDYKNTISNGGLFQLAARLARYTGDAKYTAWAAKVWDWSASVLFQRETSTAIVLSDGATTASPGCSRTDPTQWTYIYGVYLAGAAYLHNHTGDPLWAARADKLLATIEAQFFVPSSNVPGPVMAETTCEPSGGCDIDQQSFKAYLARWMSLTAQLVPATADRIFALLRPTALGAARQCSGGGEGPRNAPDACGRRWDQSAYDGTSGMCEQMAALQAVAGVMMVPEVGAGLAAPASLVDGGATSKTKEDGGAGVVGGKGGLPAVYTEVVTAGDRAGAAILTILLCAATLGVGYAIV</sequence>
<evidence type="ECO:0000256" key="6">
    <source>
        <dbReference type="ARBA" id="ARBA00022801"/>
    </source>
</evidence>
<dbReference type="EC" id="3.2.1.101" evidence="4 10"/>
<dbReference type="GeneID" id="31011330"/>
<feature type="chain" id="PRO_5013380824" description="Mannan endo-1,6-alpha-mannosidase" evidence="11">
    <location>
        <begin position="23"/>
        <end position="474"/>
    </location>
</feature>
<dbReference type="PIRSF" id="PIRSF016302">
    <property type="entry name" value="Man_a_manosd"/>
    <property type="match status" value="1"/>
</dbReference>
<gene>
    <name evidence="12" type="ORF">BKCO1_14000158</name>
</gene>
<dbReference type="RefSeq" id="XP_020132226.1">
    <property type="nucleotide sequence ID" value="XM_020271071.1"/>
</dbReference>
<dbReference type="InterPro" id="IPR005198">
    <property type="entry name" value="Glyco_hydro_76"/>
</dbReference>
<evidence type="ECO:0000256" key="8">
    <source>
        <dbReference type="ARBA" id="ARBA00023180"/>
    </source>
</evidence>
<evidence type="ECO:0000256" key="3">
    <source>
        <dbReference type="ARBA" id="ARBA00009699"/>
    </source>
</evidence>
<evidence type="ECO:0000313" key="13">
    <source>
        <dbReference type="Proteomes" id="UP000183809"/>
    </source>
</evidence>
<keyword evidence="7" id="KW-0472">Membrane</keyword>
<dbReference type="PANTHER" id="PTHR12145:SF36">
    <property type="entry name" value="MANNAN ENDO-1,6-ALPHA-MANNOSIDASE DCW1"/>
    <property type="match status" value="1"/>
</dbReference>
<comment type="similarity">
    <text evidence="3 10">Belongs to the glycosyl hydrolase 76 family.</text>
</comment>
<dbReference type="GO" id="GO:0008496">
    <property type="term" value="F:mannan endo-1,6-alpha-mannosidase activity"/>
    <property type="evidence" value="ECO:0007669"/>
    <property type="project" value="UniProtKB-UniRule"/>
</dbReference>
<evidence type="ECO:0000313" key="12">
    <source>
        <dbReference type="EMBL" id="OJD35966.1"/>
    </source>
</evidence>
<name>A0A1J9R3F6_9PEZI</name>
<dbReference type="OrthoDB" id="4187847at2759"/>
<dbReference type="GO" id="GO:0012505">
    <property type="term" value="C:endomembrane system"/>
    <property type="evidence" value="ECO:0007669"/>
    <property type="project" value="UniProtKB-SubCell"/>
</dbReference>
<dbReference type="EMBL" id="MNUE01000014">
    <property type="protein sequence ID" value="OJD35966.1"/>
    <property type="molecule type" value="Genomic_DNA"/>
</dbReference>
<dbReference type="Proteomes" id="UP000183809">
    <property type="component" value="Unassembled WGS sequence"/>
</dbReference>
<dbReference type="SUPFAM" id="SSF48208">
    <property type="entry name" value="Six-hairpin glycosidases"/>
    <property type="match status" value="1"/>
</dbReference>
<keyword evidence="6 10" id="KW-0378">Hydrolase</keyword>
<evidence type="ECO:0000256" key="1">
    <source>
        <dbReference type="ARBA" id="ARBA00001452"/>
    </source>
</evidence>
<reference evidence="12 13" key="1">
    <citation type="submission" date="2016-10" db="EMBL/GenBank/DDBJ databases">
        <title>Proteomics and genomics reveal pathogen-plant mechanisms compatible with a hemibiotrophic lifestyle of Diplodia corticola.</title>
        <authorList>
            <person name="Fernandes I."/>
            <person name="De Jonge R."/>
            <person name="Van De Peer Y."/>
            <person name="Devreese B."/>
            <person name="Alves A."/>
            <person name="Esteves A.C."/>
        </authorList>
    </citation>
    <scope>NUCLEOTIDE SEQUENCE [LARGE SCALE GENOMIC DNA]</scope>
    <source>
        <strain evidence="12 13">CBS 112549</strain>
    </source>
</reference>
<feature type="signal peptide" evidence="11">
    <location>
        <begin position="1"/>
        <end position="22"/>
    </location>
</feature>
<evidence type="ECO:0000256" key="7">
    <source>
        <dbReference type="ARBA" id="ARBA00023136"/>
    </source>
</evidence>
<dbReference type="InterPro" id="IPR008928">
    <property type="entry name" value="6-hairpin_glycosidase_sf"/>
</dbReference>
<keyword evidence="13" id="KW-1185">Reference proteome</keyword>
<dbReference type="GO" id="GO:0009272">
    <property type="term" value="P:fungal-type cell wall biogenesis"/>
    <property type="evidence" value="ECO:0007669"/>
    <property type="project" value="TreeGrafter"/>
</dbReference>
<dbReference type="InterPro" id="IPR014480">
    <property type="entry name" value="Mannan-1_6-alpha_mannosidase"/>
</dbReference>
<dbReference type="PANTHER" id="PTHR12145">
    <property type="entry name" value="MANNAN ENDO-1,6-ALPHA-MANNOSIDASE DCW1"/>
    <property type="match status" value="1"/>
</dbReference>
<dbReference type="Pfam" id="PF03663">
    <property type="entry name" value="Glyco_hydro_76"/>
    <property type="match status" value="1"/>
</dbReference>
<keyword evidence="9 10" id="KW-0326">Glycosidase</keyword>
<dbReference type="STRING" id="236234.A0A1J9R3F6"/>
<keyword evidence="5 11" id="KW-0732">Signal</keyword>
<dbReference type="GO" id="GO:0016052">
    <property type="term" value="P:carbohydrate catabolic process"/>
    <property type="evidence" value="ECO:0007669"/>
    <property type="project" value="InterPro"/>
</dbReference>
<evidence type="ECO:0000256" key="5">
    <source>
        <dbReference type="ARBA" id="ARBA00022729"/>
    </source>
</evidence>
<protein>
    <recommendedName>
        <fullName evidence="4 10">Mannan endo-1,6-alpha-mannosidase</fullName>
        <ecNumber evidence="4 10">3.2.1.101</ecNumber>
    </recommendedName>
</protein>
<evidence type="ECO:0000256" key="9">
    <source>
        <dbReference type="ARBA" id="ARBA00023295"/>
    </source>
</evidence>
<comment type="caution">
    <text evidence="12">The sequence shown here is derived from an EMBL/GenBank/DDBJ whole genome shotgun (WGS) entry which is preliminary data.</text>
</comment>
<keyword evidence="8" id="KW-0325">Glycoprotein</keyword>
<accession>A0A1J9R3F6</accession>
<evidence type="ECO:0000256" key="10">
    <source>
        <dbReference type="PIRNR" id="PIRNR016302"/>
    </source>
</evidence>
<dbReference type="AlphaFoldDB" id="A0A1J9R3F6"/>
<organism evidence="12 13">
    <name type="scientific">Diplodia corticola</name>
    <dbReference type="NCBI Taxonomy" id="236234"/>
    <lineage>
        <taxon>Eukaryota</taxon>
        <taxon>Fungi</taxon>
        <taxon>Dikarya</taxon>
        <taxon>Ascomycota</taxon>
        <taxon>Pezizomycotina</taxon>
        <taxon>Dothideomycetes</taxon>
        <taxon>Dothideomycetes incertae sedis</taxon>
        <taxon>Botryosphaeriales</taxon>
        <taxon>Botryosphaeriaceae</taxon>
        <taxon>Diplodia</taxon>
    </lineage>
</organism>
<dbReference type="FunFam" id="1.50.10.20:FF:000006">
    <property type="entry name" value="Mannan endo-1,6-alpha-mannosidase"/>
    <property type="match status" value="1"/>
</dbReference>
<evidence type="ECO:0000256" key="4">
    <source>
        <dbReference type="ARBA" id="ARBA00012350"/>
    </source>
</evidence>
<evidence type="ECO:0000256" key="11">
    <source>
        <dbReference type="SAM" id="SignalP"/>
    </source>
</evidence>